<dbReference type="Proteomes" id="UP000604046">
    <property type="component" value="Unassembled WGS sequence"/>
</dbReference>
<dbReference type="EMBL" id="CAJNDS010002179">
    <property type="protein sequence ID" value="CAE7361492.1"/>
    <property type="molecule type" value="Genomic_DNA"/>
</dbReference>
<evidence type="ECO:0000313" key="3">
    <source>
        <dbReference type="Proteomes" id="UP000604046"/>
    </source>
</evidence>
<dbReference type="InterPro" id="IPR002885">
    <property type="entry name" value="PPR_rpt"/>
</dbReference>
<evidence type="ECO:0008006" key="4">
    <source>
        <dbReference type="Google" id="ProtNLM"/>
    </source>
</evidence>
<accession>A0A812Q9V1</accession>
<sequence>MPAPVRGGWRLPANPSKEELRKALEPFRGSAKPRAALALLREVPADLAGQVLQELLAMQLRADAFHYFTVMKAERRKGRWQHVVHHFGQMQLRGVAPDAYCFSLAMDAWAEGGQWLRSLALFAHISDYTAPSRCSQVLVALRV</sequence>
<comment type="caution">
    <text evidence="2">The sequence shown here is derived from an EMBL/GenBank/DDBJ whole genome shotgun (WGS) entry which is preliminary data.</text>
</comment>
<dbReference type="InterPro" id="IPR011990">
    <property type="entry name" value="TPR-like_helical_dom_sf"/>
</dbReference>
<dbReference type="PROSITE" id="PS51375">
    <property type="entry name" value="PPR"/>
    <property type="match status" value="1"/>
</dbReference>
<evidence type="ECO:0000313" key="2">
    <source>
        <dbReference type="EMBL" id="CAE7361492.1"/>
    </source>
</evidence>
<name>A0A812Q9V1_9DINO</name>
<dbReference type="AlphaFoldDB" id="A0A812Q9V1"/>
<protein>
    <recommendedName>
        <fullName evidence="4">Pentatricopeptide repeat-containing protein</fullName>
    </recommendedName>
</protein>
<dbReference type="Gene3D" id="1.25.40.10">
    <property type="entry name" value="Tetratricopeptide repeat domain"/>
    <property type="match status" value="1"/>
</dbReference>
<evidence type="ECO:0000256" key="1">
    <source>
        <dbReference type="PROSITE-ProRule" id="PRU00708"/>
    </source>
</evidence>
<organism evidence="2 3">
    <name type="scientific">Symbiodinium natans</name>
    <dbReference type="NCBI Taxonomy" id="878477"/>
    <lineage>
        <taxon>Eukaryota</taxon>
        <taxon>Sar</taxon>
        <taxon>Alveolata</taxon>
        <taxon>Dinophyceae</taxon>
        <taxon>Suessiales</taxon>
        <taxon>Symbiodiniaceae</taxon>
        <taxon>Symbiodinium</taxon>
    </lineage>
</organism>
<gene>
    <name evidence="2" type="ORF">SNAT2548_LOCUS19458</name>
</gene>
<reference evidence="2" key="1">
    <citation type="submission" date="2021-02" db="EMBL/GenBank/DDBJ databases">
        <authorList>
            <person name="Dougan E. K."/>
            <person name="Rhodes N."/>
            <person name="Thang M."/>
            <person name="Chan C."/>
        </authorList>
    </citation>
    <scope>NUCLEOTIDE SEQUENCE</scope>
</reference>
<keyword evidence="3" id="KW-1185">Reference proteome</keyword>
<proteinExistence type="predicted"/>
<feature type="repeat" description="PPR" evidence="1">
    <location>
        <begin position="63"/>
        <end position="97"/>
    </location>
</feature>